<evidence type="ECO:0000256" key="1">
    <source>
        <dbReference type="SAM" id="MobiDB-lite"/>
    </source>
</evidence>
<feature type="region of interest" description="Disordered" evidence="1">
    <location>
        <begin position="40"/>
        <end position="70"/>
    </location>
</feature>
<gene>
    <name evidence="2" type="ORF">HYPSUDRAFT_205927</name>
</gene>
<feature type="compositionally biased region" description="Polar residues" evidence="1">
    <location>
        <begin position="58"/>
        <end position="67"/>
    </location>
</feature>
<evidence type="ECO:0000313" key="2">
    <source>
        <dbReference type="EMBL" id="KJA17833.1"/>
    </source>
</evidence>
<proteinExistence type="predicted"/>
<dbReference type="AlphaFoldDB" id="A0A0D2M3R7"/>
<accession>A0A0D2M3R7</accession>
<feature type="compositionally biased region" description="Polar residues" evidence="1">
    <location>
        <begin position="111"/>
        <end position="126"/>
    </location>
</feature>
<reference evidence="3" key="1">
    <citation type="submission" date="2014-04" db="EMBL/GenBank/DDBJ databases">
        <title>Evolutionary Origins and Diversification of the Mycorrhizal Mutualists.</title>
        <authorList>
            <consortium name="DOE Joint Genome Institute"/>
            <consortium name="Mycorrhizal Genomics Consortium"/>
            <person name="Kohler A."/>
            <person name="Kuo A."/>
            <person name="Nagy L.G."/>
            <person name="Floudas D."/>
            <person name="Copeland A."/>
            <person name="Barry K.W."/>
            <person name="Cichocki N."/>
            <person name="Veneault-Fourrey C."/>
            <person name="LaButti K."/>
            <person name="Lindquist E.A."/>
            <person name="Lipzen A."/>
            <person name="Lundell T."/>
            <person name="Morin E."/>
            <person name="Murat C."/>
            <person name="Riley R."/>
            <person name="Ohm R."/>
            <person name="Sun H."/>
            <person name="Tunlid A."/>
            <person name="Henrissat B."/>
            <person name="Grigoriev I.V."/>
            <person name="Hibbett D.S."/>
            <person name="Martin F."/>
        </authorList>
    </citation>
    <scope>NUCLEOTIDE SEQUENCE [LARGE SCALE GENOMIC DNA]</scope>
    <source>
        <strain evidence="3">FD-334 SS-4</strain>
    </source>
</reference>
<dbReference type="Proteomes" id="UP000054270">
    <property type="component" value="Unassembled WGS sequence"/>
</dbReference>
<feature type="region of interest" description="Disordered" evidence="1">
    <location>
        <begin position="103"/>
        <end position="194"/>
    </location>
</feature>
<protein>
    <submittedName>
        <fullName evidence="2">Uncharacterized protein</fullName>
    </submittedName>
</protein>
<dbReference type="EMBL" id="KN817598">
    <property type="protein sequence ID" value="KJA17833.1"/>
    <property type="molecule type" value="Genomic_DNA"/>
</dbReference>
<sequence>MREAEIVLSILRSEVQHTDHNVEEADVQVGMARAYLKSRTTYESEDDEVPPLLRNCDSDSAGSYTDSGSDHVTARSFLDTDFSSPGSHRLSEAALQQLDALSKPTREDSPPSLQTTSHPMSSQPVPATTDDPSLPPQQTRQNDLSNLISKPGTSRKKQVPAPTTGERGKALASQKRTRGKKNHEITSDAAPSIPEFVPIPFNASSSTPVDSSQGRDLQMQPPRTSGPMFQADGGAQATTSFNINDNDCYFYEGETTIQPDLSNAMFQISHTSSMQPPLDDNQFFVPPDYDNFTQSNTFAPGISNFPLRKHCPTHVVQHRWPLDLDRPHPPTAGFVQKQLIPVNPLGRCQPLIQQPRIPIGIQSQPQATRRRRRRRDELGNHNASTLPVLADYEQKSIDDMQALVKLKLLVENGFPEIAQKKEWANQAYGEAYVAAGFRKSLFEK</sequence>
<evidence type="ECO:0000313" key="3">
    <source>
        <dbReference type="Proteomes" id="UP000054270"/>
    </source>
</evidence>
<keyword evidence="3" id="KW-1185">Reference proteome</keyword>
<name>A0A0D2M3R7_HYPSF</name>
<organism evidence="2 3">
    <name type="scientific">Hypholoma sublateritium (strain FD-334 SS-4)</name>
    <dbReference type="NCBI Taxonomy" id="945553"/>
    <lineage>
        <taxon>Eukaryota</taxon>
        <taxon>Fungi</taxon>
        <taxon>Dikarya</taxon>
        <taxon>Basidiomycota</taxon>
        <taxon>Agaricomycotina</taxon>
        <taxon>Agaricomycetes</taxon>
        <taxon>Agaricomycetidae</taxon>
        <taxon>Agaricales</taxon>
        <taxon>Agaricineae</taxon>
        <taxon>Strophariaceae</taxon>
        <taxon>Hypholoma</taxon>
    </lineage>
</organism>
<feature type="compositionally biased region" description="Polar residues" evidence="1">
    <location>
        <begin position="136"/>
        <end position="152"/>
    </location>
</feature>
<feature type="region of interest" description="Disordered" evidence="1">
    <location>
        <begin position="359"/>
        <end position="382"/>
    </location>
</feature>